<protein>
    <submittedName>
        <fullName evidence="10">Transcriptional regulatory protein BaeR</fullName>
    </submittedName>
</protein>
<evidence type="ECO:0000259" key="9">
    <source>
        <dbReference type="PROSITE" id="PS51755"/>
    </source>
</evidence>
<organism evidence="10 11">
    <name type="scientific">Halomonas hydrothermalis</name>
    <dbReference type="NCBI Taxonomy" id="115561"/>
    <lineage>
        <taxon>Bacteria</taxon>
        <taxon>Pseudomonadati</taxon>
        <taxon>Pseudomonadota</taxon>
        <taxon>Gammaproteobacteria</taxon>
        <taxon>Oceanospirillales</taxon>
        <taxon>Halomonadaceae</taxon>
        <taxon>Halomonas</taxon>
    </lineage>
</organism>
<dbReference type="PROSITE" id="PS50110">
    <property type="entry name" value="RESPONSE_REGULATORY"/>
    <property type="match status" value="1"/>
</dbReference>
<dbReference type="SMART" id="SM00862">
    <property type="entry name" value="Trans_reg_C"/>
    <property type="match status" value="1"/>
</dbReference>
<dbReference type="PROSITE" id="PS51755">
    <property type="entry name" value="OMPR_PHOB"/>
    <property type="match status" value="1"/>
</dbReference>
<dbReference type="InterPro" id="IPR001789">
    <property type="entry name" value="Sig_transdc_resp-reg_receiver"/>
</dbReference>
<reference evidence="10 11" key="1">
    <citation type="submission" date="2020-03" db="EMBL/GenBank/DDBJ databases">
        <title>Complete Genome Sequence of Halomonas hydrothermalis Strain Slthf2, Halophilic Bacterium Isolated from Deep-Sea Hydrothermal-Vent Environments.</title>
        <authorList>
            <person name="Takeyama N."/>
            <person name="Huang M."/>
            <person name="Sato K."/>
            <person name="Galipon J."/>
            <person name="Arakawa K."/>
        </authorList>
    </citation>
    <scope>NUCLEOTIDE SEQUENCE [LARGE SCALE GENOMIC DNA]</scope>
    <source>
        <strain evidence="10 11">Slthf2</strain>
    </source>
</reference>
<dbReference type="GO" id="GO:0032993">
    <property type="term" value="C:protein-DNA complex"/>
    <property type="evidence" value="ECO:0007669"/>
    <property type="project" value="TreeGrafter"/>
</dbReference>
<evidence type="ECO:0000256" key="5">
    <source>
        <dbReference type="ARBA" id="ARBA00023163"/>
    </source>
</evidence>
<dbReference type="GO" id="GO:0006355">
    <property type="term" value="P:regulation of DNA-templated transcription"/>
    <property type="evidence" value="ECO:0007669"/>
    <property type="project" value="InterPro"/>
</dbReference>
<dbReference type="InterPro" id="IPR001867">
    <property type="entry name" value="OmpR/PhoB-type_DNA-bd"/>
</dbReference>
<dbReference type="SUPFAM" id="SSF52172">
    <property type="entry name" value="CheY-like"/>
    <property type="match status" value="1"/>
</dbReference>
<dbReference type="SMART" id="SM00448">
    <property type="entry name" value="REC"/>
    <property type="match status" value="1"/>
</dbReference>
<dbReference type="InterPro" id="IPR036388">
    <property type="entry name" value="WH-like_DNA-bd_sf"/>
</dbReference>
<evidence type="ECO:0000256" key="6">
    <source>
        <dbReference type="PROSITE-ProRule" id="PRU00169"/>
    </source>
</evidence>
<dbReference type="Gene3D" id="6.10.250.690">
    <property type="match status" value="1"/>
</dbReference>
<feature type="domain" description="Response regulatory" evidence="8">
    <location>
        <begin position="11"/>
        <end position="125"/>
    </location>
</feature>
<proteinExistence type="predicted"/>
<keyword evidence="1 6" id="KW-0597">Phosphoprotein</keyword>
<dbReference type="Gene3D" id="1.10.10.10">
    <property type="entry name" value="Winged helix-like DNA-binding domain superfamily/Winged helix DNA-binding domain"/>
    <property type="match status" value="1"/>
</dbReference>
<gene>
    <name evidence="10" type="primary">baeR</name>
    <name evidence="10" type="ORF">HHSLTHF2_29040</name>
</gene>
<dbReference type="PANTHER" id="PTHR48111:SF59">
    <property type="entry name" value="TRANSCRIPTIONAL REGULATORY PROTEIN BAER"/>
    <property type="match status" value="1"/>
</dbReference>
<evidence type="ECO:0000259" key="8">
    <source>
        <dbReference type="PROSITE" id="PS50110"/>
    </source>
</evidence>
<dbReference type="InterPro" id="IPR016032">
    <property type="entry name" value="Sig_transdc_resp-reg_C-effctor"/>
</dbReference>
<dbReference type="Gene3D" id="3.40.50.2300">
    <property type="match status" value="1"/>
</dbReference>
<feature type="DNA-binding region" description="OmpR/PhoB-type" evidence="7">
    <location>
        <begin position="138"/>
        <end position="237"/>
    </location>
</feature>
<dbReference type="GO" id="GO:0000976">
    <property type="term" value="F:transcription cis-regulatory region binding"/>
    <property type="evidence" value="ECO:0007669"/>
    <property type="project" value="TreeGrafter"/>
</dbReference>
<keyword evidence="2" id="KW-0902">Two-component regulatory system</keyword>
<dbReference type="SUPFAM" id="SSF46894">
    <property type="entry name" value="C-terminal effector domain of the bipartite response regulators"/>
    <property type="match status" value="1"/>
</dbReference>
<dbReference type="InterPro" id="IPR039420">
    <property type="entry name" value="WalR-like"/>
</dbReference>
<keyword evidence="3" id="KW-0805">Transcription regulation</keyword>
<accession>A0A6F8U767</accession>
<evidence type="ECO:0000256" key="7">
    <source>
        <dbReference type="PROSITE-ProRule" id="PRU01091"/>
    </source>
</evidence>
<name>A0A6F8U767_9GAMM</name>
<dbReference type="RefSeq" id="WP_172421756.1">
    <property type="nucleotide sequence ID" value="NZ_AP022843.1"/>
</dbReference>
<feature type="domain" description="OmpR/PhoB-type" evidence="9">
    <location>
        <begin position="138"/>
        <end position="237"/>
    </location>
</feature>
<evidence type="ECO:0000256" key="1">
    <source>
        <dbReference type="ARBA" id="ARBA00022553"/>
    </source>
</evidence>
<evidence type="ECO:0000256" key="2">
    <source>
        <dbReference type="ARBA" id="ARBA00023012"/>
    </source>
</evidence>
<dbReference type="CDD" id="cd00383">
    <property type="entry name" value="trans_reg_C"/>
    <property type="match status" value="1"/>
</dbReference>
<dbReference type="EMBL" id="AP022843">
    <property type="protein sequence ID" value="BCB09014.1"/>
    <property type="molecule type" value="Genomic_DNA"/>
</dbReference>
<dbReference type="GO" id="GO:0000156">
    <property type="term" value="F:phosphorelay response regulator activity"/>
    <property type="evidence" value="ECO:0007669"/>
    <property type="project" value="TreeGrafter"/>
</dbReference>
<feature type="modified residue" description="4-aspartylphosphate" evidence="6">
    <location>
        <position position="60"/>
    </location>
</feature>
<dbReference type="AlphaFoldDB" id="A0A6F8U767"/>
<dbReference type="InterPro" id="IPR011006">
    <property type="entry name" value="CheY-like_superfamily"/>
</dbReference>
<dbReference type="Proteomes" id="UP000502259">
    <property type="component" value="Chromosome"/>
</dbReference>
<dbReference type="FunFam" id="3.40.50.2300:FF:000001">
    <property type="entry name" value="DNA-binding response regulator PhoB"/>
    <property type="match status" value="1"/>
</dbReference>
<evidence type="ECO:0000256" key="4">
    <source>
        <dbReference type="ARBA" id="ARBA00023125"/>
    </source>
</evidence>
<evidence type="ECO:0000313" key="11">
    <source>
        <dbReference type="Proteomes" id="UP000502259"/>
    </source>
</evidence>
<evidence type="ECO:0000256" key="3">
    <source>
        <dbReference type="ARBA" id="ARBA00023015"/>
    </source>
</evidence>
<dbReference type="PANTHER" id="PTHR48111">
    <property type="entry name" value="REGULATOR OF RPOS"/>
    <property type="match status" value="1"/>
</dbReference>
<keyword evidence="11" id="KW-1185">Reference proteome</keyword>
<dbReference type="GO" id="GO:0005829">
    <property type="term" value="C:cytosol"/>
    <property type="evidence" value="ECO:0007669"/>
    <property type="project" value="TreeGrafter"/>
</dbReference>
<keyword evidence="4 7" id="KW-0238">DNA-binding</keyword>
<evidence type="ECO:0000313" key="10">
    <source>
        <dbReference type="EMBL" id="BCB09014.1"/>
    </source>
</evidence>
<dbReference type="Pfam" id="PF00072">
    <property type="entry name" value="Response_reg"/>
    <property type="match status" value="1"/>
</dbReference>
<keyword evidence="5" id="KW-0804">Transcription</keyword>
<dbReference type="Pfam" id="PF00486">
    <property type="entry name" value="Trans_reg_C"/>
    <property type="match status" value="1"/>
</dbReference>
<sequence>MSENSFPQDASLLIVEDEPKIARLMADYLENNNFAPTVIANGNDVMPWLTQHDPALVLLDVMLPGKDGLTLCREIRQHWPNLPIIMVTAKVEEVDRLLGLELGADDYICKPFSPREVVARVKAVLRRSQAATQDDDASIPLLQAPVTLDEEGWQALANGHDLGLTAVEFQLLRVMMQSPGRIFSREQLMDHMYRDNRIVSERTVDSHIKKLRKKIHEALPELEIIRSVYGVGYKYQPEG</sequence>